<reference evidence="3" key="3">
    <citation type="journal article" date="2017" name="Nature">
        <title>Genome sequence of the progenitor of the wheat D genome Aegilops tauschii.</title>
        <authorList>
            <person name="Luo M.C."/>
            <person name="Gu Y.Q."/>
            <person name="Puiu D."/>
            <person name="Wang H."/>
            <person name="Twardziok S.O."/>
            <person name="Deal K.R."/>
            <person name="Huo N."/>
            <person name="Zhu T."/>
            <person name="Wang L."/>
            <person name="Wang Y."/>
            <person name="McGuire P.E."/>
            <person name="Liu S."/>
            <person name="Long H."/>
            <person name="Ramasamy R.K."/>
            <person name="Rodriguez J.C."/>
            <person name="Van S.L."/>
            <person name="Yuan L."/>
            <person name="Wang Z."/>
            <person name="Xia Z."/>
            <person name="Xiao L."/>
            <person name="Anderson O.D."/>
            <person name="Ouyang S."/>
            <person name="Liang Y."/>
            <person name="Zimin A.V."/>
            <person name="Pertea G."/>
            <person name="Qi P."/>
            <person name="Bennetzen J.L."/>
            <person name="Dai X."/>
            <person name="Dawson M.W."/>
            <person name="Muller H.G."/>
            <person name="Kugler K."/>
            <person name="Rivarola-Duarte L."/>
            <person name="Spannagl M."/>
            <person name="Mayer K.F.X."/>
            <person name="Lu F.H."/>
            <person name="Bevan M.W."/>
            <person name="Leroy P."/>
            <person name="Li P."/>
            <person name="You F.M."/>
            <person name="Sun Q."/>
            <person name="Liu Z."/>
            <person name="Lyons E."/>
            <person name="Wicker T."/>
            <person name="Salzberg S.L."/>
            <person name="Devos K.M."/>
            <person name="Dvorak J."/>
        </authorList>
    </citation>
    <scope>NUCLEOTIDE SEQUENCE [LARGE SCALE GENOMIC DNA]</scope>
    <source>
        <strain evidence="3">cv. AL8/78</strain>
    </source>
</reference>
<feature type="region of interest" description="Disordered" evidence="2">
    <location>
        <begin position="219"/>
        <end position="262"/>
    </location>
</feature>
<dbReference type="EC" id="3.1.3.16" evidence="1"/>
<reference evidence="3" key="5">
    <citation type="journal article" date="2021" name="G3 (Bethesda)">
        <title>Aegilops tauschii genome assembly Aet v5.0 features greater sequence contiguity and improved annotation.</title>
        <authorList>
            <person name="Wang L."/>
            <person name="Zhu T."/>
            <person name="Rodriguez J.C."/>
            <person name="Deal K.R."/>
            <person name="Dubcovsky J."/>
            <person name="McGuire P.E."/>
            <person name="Lux T."/>
            <person name="Spannagl M."/>
            <person name="Mayer K.F.X."/>
            <person name="Baldrich P."/>
            <person name="Meyers B.C."/>
            <person name="Huo N."/>
            <person name="Gu Y.Q."/>
            <person name="Zhou H."/>
            <person name="Devos K.M."/>
            <person name="Bennetzen J.L."/>
            <person name="Unver T."/>
            <person name="Budak H."/>
            <person name="Gulick P.J."/>
            <person name="Galiba G."/>
            <person name="Kalapos B."/>
            <person name="Nelson D.R."/>
            <person name="Li P."/>
            <person name="You F.M."/>
            <person name="Luo M.C."/>
            <person name="Dvorak J."/>
        </authorList>
    </citation>
    <scope>NUCLEOTIDE SEQUENCE [LARGE SCALE GENOMIC DNA]</scope>
    <source>
        <strain evidence="3">cv. AL8/78</strain>
    </source>
</reference>
<reference evidence="4" key="1">
    <citation type="journal article" date="2014" name="Science">
        <title>Ancient hybridizations among the ancestral genomes of bread wheat.</title>
        <authorList>
            <consortium name="International Wheat Genome Sequencing Consortium,"/>
            <person name="Marcussen T."/>
            <person name="Sandve S.R."/>
            <person name="Heier L."/>
            <person name="Spannagl M."/>
            <person name="Pfeifer M."/>
            <person name="Jakobsen K.S."/>
            <person name="Wulff B.B."/>
            <person name="Steuernagel B."/>
            <person name="Mayer K.F."/>
            <person name="Olsen O.A."/>
        </authorList>
    </citation>
    <scope>NUCLEOTIDE SEQUENCE [LARGE SCALE GENOMIC DNA]</scope>
    <source>
        <strain evidence="4">cv. AL8/78</strain>
    </source>
</reference>
<name>A0A452ZP93_AEGTS</name>
<dbReference type="GO" id="GO:0004722">
    <property type="term" value="F:protein serine/threonine phosphatase activity"/>
    <property type="evidence" value="ECO:0007669"/>
    <property type="project" value="UniProtKB-EC"/>
</dbReference>
<feature type="compositionally biased region" description="Polar residues" evidence="2">
    <location>
        <begin position="187"/>
        <end position="196"/>
    </location>
</feature>
<evidence type="ECO:0000256" key="1">
    <source>
        <dbReference type="ARBA" id="ARBA00013081"/>
    </source>
</evidence>
<feature type="region of interest" description="Disordered" evidence="2">
    <location>
        <begin position="180"/>
        <end position="205"/>
    </location>
</feature>
<reference evidence="4" key="2">
    <citation type="journal article" date="2017" name="Nat. Plants">
        <title>The Aegilops tauschii genome reveals multiple impacts of transposons.</title>
        <authorList>
            <person name="Zhao G."/>
            <person name="Zou C."/>
            <person name="Li K."/>
            <person name="Wang K."/>
            <person name="Li T."/>
            <person name="Gao L."/>
            <person name="Zhang X."/>
            <person name="Wang H."/>
            <person name="Yang Z."/>
            <person name="Liu X."/>
            <person name="Jiang W."/>
            <person name="Mao L."/>
            <person name="Kong X."/>
            <person name="Jiao Y."/>
            <person name="Jia J."/>
        </authorList>
    </citation>
    <scope>NUCLEOTIDE SEQUENCE [LARGE SCALE GENOMIC DNA]</scope>
    <source>
        <strain evidence="4">cv. AL8/78</strain>
    </source>
</reference>
<dbReference type="AlphaFoldDB" id="A0A452ZP93"/>
<dbReference type="Gene3D" id="3.60.40.10">
    <property type="entry name" value="PPM-type phosphatase domain"/>
    <property type="match status" value="1"/>
</dbReference>
<protein>
    <recommendedName>
        <fullName evidence="1">protein-serine/threonine phosphatase</fullName>
        <ecNumber evidence="1">3.1.3.16</ecNumber>
    </recommendedName>
</protein>
<organism evidence="3 4">
    <name type="scientific">Aegilops tauschii subsp. strangulata</name>
    <name type="common">Goatgrass</name>
    <dbReference type="NCBI Taxonomy" id="200361"/>
    <lineage>
        <taxon>Eukaryota</taxon>
        <taxon>Viridiplantae</taxon>
        <taxon>Streptophyta</taxon>
        <taxon>Embryophyta</taxon>
        <taxon>Tracheophyta</taxon>
        <taxon>Spermatophyta</taxon>
        <taxon>Magnoliopsida</taxon>
        <taxon>Liliopsida</taxon>
        <taxon>Poales</taxon>
        <taxon>Poaceae</taxon>
        <taxon>BOP clade</taxon>
        <taxon>Pooideae</taxon>
        <taxon>Triticodae</taxon>
        <taxon>Triticeae</taxon>
        <taxon>Triticinae</taxon>
        <taxon>Aegilops</taxon>
    </lineage>
</organism>
<sequence length="262" mass="26888">LPPPSSPYSSLPPPRTPPPPPACVFGCGSLLPSWASRLPLFLFRFGSPGSLASAEMAAAAAICGQDEPAPRDPEGAAAAAGGGVERLDLGDGRAALVAGGKRSVYLMECEPVWGCVATPGRGGEMEDACAAVPRFADVPVRLLARRRDLDGLGLDADALRLPSHLFAVFDGHGGAEVCTPGAGTPLLSDSSPTAAPQPSEPRDLTICGFPCRRAGVQLLPGEAPRRAEQGAEEAPQRSGRDERCGHEGALGRPLHQVLPDGG</sequence>
<dbReference type="SUPFAM" id="SSF81606">
    <property type="entry name" value="PP2C-like"/>
    <property type="match status" value="1"/>
</dbReference>
<proteinExistence type="predicted"/>
<feature type="compositionally biased region" description="Basic and acidic residues" evidence="2">
    <location>
        <begin position="223"/>
        <end position="246"/>
    </location>
</feature>
<evidence type="ECO:0000256" key="2">
    <source>
        <dbReference type="SAM" id="MobiDB-lite"/>
    </source>
</evidence>
<accession>A0A452ZP93</accession>
<dbReference type="Gramene" id="AET1Gv20867000.2">
    <property type="protein sequence ID" value="AET1Gv20867000.2"/>
    <property type="gene ID" value="AET1Gv20867000"/>
</dbReference>
<dbReference type="InterPro" id="IPR036457">
    <property type="entry name" value="PPM-type-like_dom_sf"/>
</dbReference>
<dbReference type="PROSITE" id="PS01032">
    <property type="entry name" value="PPM_1"/>
    <property type="match status" value="1"/>
</dbReference>
<dbReference type="EnsemblPlants" id="AET1Gv20867000.2">
    <property type="protein sequence ID" value="AET1Gv20867000.2"/>
    <property type="gene ID" value="AET1Gv20867000"/>
</dbReference>
<reference evidence="3" key="4">
    <citation type="submission" date="2019-03" db="UniProtKB">
        <authorList>
            <consortium name="EnsemblPlants"/>
        </authorList>
    </citation>
    <scope>IDENTIFICATION</scope>
</reference>
<keyword evidence="4" id="KW-1185">Reference proteome</keyword>
<evidence type="ECO:0000313" key="4">
    <source>
        <dbReference type="Proteomes" id="UP000015105"/>
    </source>
</evidence>
<dbReference type="Proteomes" id="UP000015105">
    <property type="component" value="Chromosome 1D"/>
</dbReference>
<dbReference type="GO" id="GO:0043169">
    <property type="term" value="F:cation binding"/>
    <property type="evidence" value="ECO:0007669"/>
    <property type="project" value="InterPro"/>
</dbReference>
<dbReference type="InterPro" id="IPR000222">
    <property type="entry name" value="PP2C_BS"/>
</dbReference>
<evidence type="ECO:0000313" key="3">
    <source>
        <dbReference type="EnsemblPlants" id="AET1Gv20867000.2"/>
    </source>
</evidence>